<evidence type="ECO:0000313" key="2">
    <source>
        <dbReference type="Proteomes" id="UP000814128"/>
    </source>
</evidence>
<dbReference type="EMBL" id="MU273465">
    <property type="protein sequence ID" value="KAI0037111.1"/>
    <property type="molecule type" value="Genomic_DNA"/>
</dbReference>
<proteinExistence type="predicted"/>
<dbReference type="Proteomes" id="UP000814128">
    <property type="component" value="Unassembled WGS sequence"/>
</dbReference>
<reference evidence="1" key="2">
    <citation type="journal article" date="2022" name="New Phytol.">
        <title>Evolutionary transition to the ectomycorrhizal habit in the genomes of a hyperdiverse lineage of mushroom-forming fungi.</title>
        <authorList>
            <person name="Looney B."/>
            <person name="Miyauchi S."/>
            <person name="Morin E."/>
            <person name="Drula E."/>
            <person name="Courty P.E."/>
            <person name="Kohler A."/>
            <person name="Kuo A."/>
            <person name="LaButti K."/>
            <person name="Pangilinan J."/>
            <person name="Lipzen A."/>
            <person name="Riley R."/>
            <person name="Andreopoulos W."/>
            <person name="He G."/>
            <person name="Johnson J."/>
            <person name="Nolan M."/>
            <person name="Tritt A."/>
            <person name="Barry K.W."/>
            <person name="Grigoriev I.V."/>
            <person name="Nagy L.G."/>
            <person name="Hibbett D."/>
            <person name="Henrissat B."/>
            <person name="Matheny P.B."/>
            <person name="Labbe J."/>
            <person name="Martin F.M."/>
        </authorList>
    </citation>
    <scope>NUCLEOTIDE SEQUENCE</scope>
    <source>
        <strain evidence="1">EC-137</strain>
    </source>
</reference>
<keyword evidence="2" id="KW-1185">Reference proteome</keyword>
<protein>
    <submittedName>
        <fullName evidence="1">Pex19 protein</fullName>
    </submittedName>
</protein>
<organism evidence="1 2">
    <name type="scientific">Vararia minispora EC-137</name>
    <dbReference type="NCBI Taxonomy" id="1314806"/>
    <lineage>
        <taxon>Eukaryota</taxon>
        <taxon>Fungi</taxon>
        <taxon>Dikarya</taxon>
        <taxon>Basidiomycota</taxon>
        <taxon>Agaricomycotina</taxon>
        <taxon>Agaricomycetes</taxon>
        <taxon>Russulales</taxon>
        <taxon>Lachnocladiaceae</taxon>
        <taxon>Vararia</taxon>
    </lineage>
</organism>
<name>A0ACB8R0Q0_9AGAM</name>
<sequence length="311" mass="33725">MPTPAKLKVHVDEDVDDLDDILNEFHASPPAQSSSKSTAVPAASTSSATVQASPSVSKPDADRFNSDFAEEFARQMQAALLELGGESATAPPVTVGSSTQAENEKEEAFKKAWERLLVEGMDATGFNTLDDATVGAARDAADKEDPFQKSIRQAMERLKESDANMQTNAADGDDDLQKLLSSLGDSNIDEDLHGIIEGMMGQLMSKDVLYDPLKELQDKFPPYMQEHAATLKFEDKRRYDAQIITINKIMAVFADPAYKDEDPEKSAEIVALMSEMQSHGSPPEELMGPLPPGVNLGADGMPKLGDDCKMQ</sequence>
<evidence type="ECO:0000313" key="1">
    <source>
        <dbReference type="EMBL" id="KAI0037111.1"/>
    </source>
</evidence>
<reference evidence="1" key="1">
    <citation type="submission" date="2021-02" db="EMBL/GenBank/DDBJ databases">
        <authorList>
            <consortium name="DOE Joint Genome Institute"/>
            <person name="Ahrendt S."/>
            <person name="Looney B.P."/>
            <person name="Miyauchi S."/>
            <person name="Morin E."/>
            <person name="Drula E."/>
            <person name="Courty P.E."/>
            <person name="Chicoki N."/>
            <person name="Fauchery L."/>
            <person name="Kohler A."/>
            <person name="Kuo A."/>
            <person name="Labutti K."/>
            <person name="Pangilinan J."/>
            <person name="Lipzen A."/>
            <person name="Riley R."/>
            <person name="Andreopoulos W."/>
            <person name="He G."/>
            <person name="Johnson J."/>
            <person name="Barry K.W."/>
            <person name="Grigoriev I.V."/>
            <person name="Nagy L."/>
            <person name="Hibbett D."/>
            <person name="Henrissat B."/>
            <person name="Matheny P.B."/>
            <person name="Labbe J."/>
            <person name="Martin F."/>
        </authorList>
    </citation>
    <scope>NUCLEOTIDE SEQUENCE</scope>
    <source>
        <strain evidence="1">EC-137</strain>
    </source>
</reference>
<accession>A0ACB8R0Q0</accession>
<gene>
    <name evidence="1" type="ORF">K488DRAFT_81342</name>
</gene>
<comment type="caution">
    <text evidence="1">The sequence shown here is derived from an EMBL/GenBank/DDBJ whole genome shotgun (WGS) entry which is preliminary data.</text>
</comment>